<keyword evidence="6" id="KW-0812">Transmembrane</keyword>
<dbReference type="InterPro" id="IPR005467">
    <property type="entry name" value="His_kinase_dom"/>
</dbReference>
<dbReference type="CDD" id="cd00130">
    <property type="entry name" value="PAS"/>
    <property type="match status" value="2"/>
</dbReference>
<feature type="domain" description="PAS" evidence="8">
    <location>
        <begin position="273"/>
        <end position="318"/>
    </location>
</feature>
<evidence type="ECO:0000256" key="2">
    <source>
        <dbReference type="ARBA" id="ARBA00012438"/>
    </source>
</evidence>
<dbReference type="Pfam" id="PF13426">
    <property type="entry name" value="PAS_9"/>
    <property type="match status" value="1"/>
</dbReference>
<dbReference type="Pfam" id="PF08447">
    <property type="entry name" value="PAS_3"/>
    <property type="match status" value="1"/>
</dbReference>
<keyword evidence="3" id="KW-0597">Phosphoprotein</keyword>
<dbReference type="Proteomes" id="UP000181901">
    <property type="component" value="Unassembled WGS sequence"/>
</dbReference>
<dbReference type="PROSITE" id="PS50112">
    <property type="entry name" value="PAS"/>
    <property type="match status" value="1"/>
</dbReference>
<dbReference type="InterPro" id="IPR036097">
    <property type="entry name" value="HisK_dim/P_sf"/>
</dbReference>
<dbReference type="InterPro" id="IPR001610">
    <property type="entry name" value="PAC"/>
</dbReference>
<keyword evidence="4 10" id="KW-0808">Transferase</keyword>
<comment type="catalytic activity">
    <reaction evidence="1">
        <text>ATP + protein L-histidine = ADP + protein N-phospho-L-histidine.</text>
        <dbReference type="EC" id="2.7.13.3"/>
    </reaction>
</comment>
<dbReference type="PROSITE" id="PS50113">
    <property type="entry name" value="PAC"/>
    <property type="match status" value="1"/>
</dbReference>
<dbReference type="InterPro" id="IPR003661">
    <property type="entry name" value="HisK_dim/P_dom"/>
</dbReference>
<evidence type="ECO:0000259" key="7">
    <source>
        <dbReference type="PROSITE" id="PS50109"/>
    </source>
</evidence>
<name>A0A1J5MUA3_9BACT</name>
<dbReference type="EMBL" id="LKAQ01000004">
    <property type="protein sequence ID" value="OIQ49570.1"/>
    <property type="molecule type" value="Genomic_DNA"/>
</dbReference>
<accession>A0A1J5MUA3</accession>
<dbReference type="Gene3D" id="3.30.450.20">
    <property type="entry name" value="PAS domain"/>
    <property type="match status" value="2"/>
</dbReference>
<gene>
    <name evidence="10" type="primary">phoR_3</name>
    <name evidence="10" type="ORF">BerOc1_01495</name>
</gene>
<comment type="caution">
    <text evidence="10">The sequence shown here is derived from an EMBL/GenBank/DDBJ whole genome shotgun (WGS) entry which is preliminary data.</text>
</comment>
<dbReference type="InterPro" id="IPR036890">
    <property type="entry name" value="HATPase_C_sf"/>
</dbReference>
<dbReference type="Gene3D" id="1.10.287.130">
    <property type="match status" value="1"/>
</dbReference>
<dbReference type="SMART" id="SM00388">
    <property type="entry name" value="HisKA"/>
    <property type="match status" value="1"/>
</dbReference>
<proteinExistence type="predicted"/>
<dbReference type="NCBIfam" id="TIGR00229">
    <property type="entry name" value="sensory_box"/>
    <property type="match status" value="2"/>
</dbReference>
<dbReference type="PANTHER" id="PTHR43304:SF1">
    <property type="entry name" value="PAC DOMAIN-CONTAINING PROTEIN"/>
    <property type="match status" value="1"/>
</dbReference>
<dbReference type="SUPFAM" id="SSF55785">
    <property type="entry name" value="PYP-like sensor domain (PAS domain)"/>
    <property type="match status" value="2"/>
</dbReference>
<dbReference type="InterPro" id="IPR000014">
    <property type="entry name" value="PAS"/>
</dbReference>
<dbReference type="InterPro" id="IPR003594">
    <property type="entry name" value="HATPase_dom"/>
</dbReference>
<dbReference type="InterPro" id="IPR000700">
    <property type="entry name" value="PAS-assoc_C"/>
</dbReference>
<dbReference type="RefSeq" id="WP_071545072.1">
    <property type="nucleotide sequence ID" value="NZ_LKAQ01000004.1"/>
</dbReference>
<reference evidence="10 11" key="1">
    <citation type="submission" date="2015-09" db="EMBL/GenBank/DDBJ databases">
        <title>Genome of Desulfovibrio dechloracetivorans BerOc1, a mercury methylating strain isolated from highly hydrocarbons and metals contaminated coastal sediments.</title>
        <authorList>
            <person name="Goni Urriza M."/>
            <person name="Gassie C."/>
            <person name="Bouchez O."/>
            <person name="Klopp C."/>
            <person name="Ranchou-Peyruse A."/>
            <person name="Remy G."/>
        </authorList>
    </citation>
    <scope>NUCLEOTIDE SEQUENCE [LARGE SCALE GENOMIC DNA]</scope>
    <source>
        <strain evidence="10 11">BerOc1</strain>
    </source>
</reference>
<dbReference type="SMART" id="SM00387">
    <property type="entry name" value="HATPase_c"/>
    <property type="match status" value="1"/>
</dbReference>
<feature type="domain" description="Histidine kinase" evidence="7">
    <location>
        <begin position="397"/>
        <end position="614"/>
    </location>
</feature>
<dbReference type="PANTHER" id="PTHR43304">
    <property type="entry name" value="PHYTOCHROME-LIKE PROTEIN CPH1"/>
    <property type="match status" value="1"/>
</dbReference>
<dbReference type="AlphaFoldDB" id="A0A1J5MUA3"/>
<evidence type="ECO:0000256" key="1">
    <source>
        <dbReference type="ARBA" id="ARBA00000085"/>
    </source>
</evidence>
<evidence type="ECO:0000313" key="10">
    <source>
        <dbReference type="EMBL" id="OIQ49570.1"/>
    </source>
</evidence>
<dbReference type="InterPro" id="IPR013655">
    <property type="entry name" value="PAS_fold_3"/>
</dbReference>
<dbReference type="Gene3D" id="3.30.565.10">
    <property type="entry name" value="Histidine kinase-like ATPase, C-terminal domain"/>
    <property type="match status" value="1"/>
</dbReference>
<keyword evidence="11" id="KW-1185">Reference proteome</keyword>
<sequence length="614" mass="68128">MLEVTLEILRFFVLALALGLFIHADRSVSYGRRGFLLIKIGFLLILFGVFMEITDQLDIPGWGMVADVHVNFYLAKVVGQLAGSVLLLVGLWFWLPSIRTMDEVQEALDRARSELEEHFVARTRELEAEVDRRCKAEAEGRISDERRRILFENSPIGITHGFVGGRFVERNRAYARMLGYDSPEEMAQAQALAGDTFSHIVDPADVERIVGQARNEDYVKDLIVRMRRKDGEIRWIRLEMAMARDHHGRNYYFYAFALDVTERKERSEALERYKRRLKGIFDSLPVGIFVVDRETHTMAWANPEALRMSGYTLDQMIGLPCREALCGDASFCPWGGIEEGVPCTDESFLTRKDGTRLPVLKNMVSTVVDGRESLVVSLQDISEQKRLEELREDVNRIVTHDLKGPIIGVINGCRLLLLEEESLDAELSEMLHLIENQAEKALQMIGLSLALYKIEAGTFTYEPEPVAVMDVVRETLVNLGGRIEDKRLAVSVLLDGGPDPGLGSPMIPANPLLLETMVANLLLNAVEAAPEGGEVSVGLEQGDPVVLTMVNAGAVPEALRETFFEKYSTGGKPGGTGLGTYSARLAAGAMGGTVELSVSDDEDRTTLRVTLPGA</sequence>
<keyword evidence="6" id="KW-0472">Membrane</keyword>
<evidence type="ECO:0000256" key="5">
    <source>
        <dbReference type="ARBA" id="ARBA00022777"/>
    </source>
</evidence>
<feature type="transmembrane region" description="Helical" evidence="6">
    <location>
        <begin position="6"/>
        <end position="24"/>
    </location>
</feature>
<organism evidence="10 11">
    <name type="scientific">Pseudodesulfovibrio hydrargyri</name>
    <dbReference type="NCBI Taxonomy" id="2125990"/>
    <lineage>
        <taxon>Bacteria</taxon>
        <taxon>Pseudomonadati</taxon>
        <taxon>Thermodesulfobacteriota</taxon>
        <taxon>Desulfovibrionia</taxon>
        <taxon>Desulfovibrionales</taxon>
        <taxon>Desulfovibrionaceae</taxon>
    </lineage>
</organism>
<keyword evidence="6" id="KW-1133">Transmembrane helix</keyword>
<dbReference type="SUPFAM" id="SSF47384">
    <property type="entry name" value="Homodimeric domain of signal transducing histidine kinase"/>
    <property type="match status" value="1"/>
</dbReference>
<evidence type="ECO:0000259" key="8">
    <source>
        <dbReference type="PROSITE" id="PS50112"/>
    </source>
</evidence>
<dbReference type="SMART" id="SM00086">
    <property type="entry name" value="PAC"/>
    <property type="match status" value="2"/>
</dbReference>
<evidence type="ECO:0000259" key="9">
    <source>
        <dbReference type="PROSITE" id="PS50113"/>
    </source>
</evidence>
<dbReference type="SMART" id="SM00091">
    <property type="entry name" value="PAS"/>
    <property type="match status" value="2"/>
</dbReference>
<evidence type="ECO:0000256" key="4">
    <source>
        <dbReference type="ARBA" id="ARBA00022679"/>
    </source>
</evidence>
<dbReference type="InterPro" id="IPR052162">
    <property type="entry name" value="Sensor_kinase/Photoreceptor"/>
</dbReference>
<feature type="transmembrane region" description="Helical" evidence="6">
    <location>
        <begin position="36"/>
        <end position="53"/>
    </location>
</feature>
<evidence type="ECO:0000256" key="6">
    <source>
        <dbReference type="SAM" id="Phobius"/>
    </source>
</evidence>
<dbReference type="InterPro" id="IPR035965">
    <property type="entry name" value="PAS-like_dom_sf"/>
</dbReference>
<keyword evidence="5" id="KW-0418">Kinase</keyword>
<dbReference type="SUPFAM" id="SSF55874">
    <property type="entry name" value="ATPase domain of HSP90 chaperone/DNA topoisomerase II/histidine kinase"/>
    <property type="match status" value="1"/>
</dbReference>
<dbReference type="Pfam" id="PF02518">
    <property type="entry name" value="HATPase_c"/>
    <property type="match status" value="1"/>
</dbReference>
<dbReference type="GO" id="GO:0000155">
    <property type="term" value="F:phosphorelay sensor kinase activity"/>
    <property type="evidence" value="ECO:0007669"/>
    <property type="project" value="InterPro"/>
</dbReference>
<dbReference type="OrthoDB" id="9787818at2"/>
<feature type="transmembrane region" description="Helical" evidence="6">
    <location>
        <begin position="73"/>
        <end position="95"/>
    </location>
</feature>
<dbReference type="EC" id="2.7.13.3" evidence="2"/>
<protein>
    <recommendedName>
        <fullName evidence="2">histidine kinase</fullName>
        <ecNumber evidence="2">2.7.13.3</ecNumber>
    </recommendedName>
</protein>
<feature type="domain" description="PAC" evidence="9">
    <location>
        <begin position="220"/>
        <end position="272"/>
    </location>
</feature>
<evidence type="ECO:0000256" key="3">
    <source>
        <dbReference type="ARBA" id="ARBA00022553"/>
    </source>
</evidence>
<evidence type="ECO:0000313" key="11">
    <source>
        <dbReference type="Proteomes" id="UP000181901"/>
    </source>
</evidence>
<dbReference type="PROSITE" id="PS50109">
    <property type="entry name" value="HIS_KIN"/>
    <property type="match status" value="1"/>
</dbReference>